<evidence type="ECO:0000313" key="1">
    <source>
        <dbReference type="EMBL" id="KAK8547549.1"/>
    </source>
</evidence>
<dbReference type="EMBL" id="JBBPBM010000022">
    <property type="protein sequence ID" value="KAK8547549.1"/>
    <property type="molecule type" value="Genomic_DNA"/>
</dbReference>
<reference evidence="1 2" key="1">
    <citation type="journal article" date="2024" name="G3 (Bethesda)">
        <title>Genome assembly of Hibiscus sabdariffa L. provides insights into metabolisms of medicinal natural products.</title>
        <authorList>
            <person name="Kim T."/>
        </authorList>
    </citation>
    <scope>NUCLEOTIDE SEQUENCE [LARGE SCALE GENOMIC DNA]</scope>
    <source>
        <strain evidence="1">TK-2024</strain>
        <tissue evidence="1">Old leaves</tissue>
    </source>
</reference>
<sequence length="99" mass="11624">MIGLWAYSNNSPSVLRLFGTTSRCSKLTKLGCTRRMISRLGHFFFRTYENMSCVECFAKDRMAFALFPTEVWGYRELYPEWGRLENLLIYITDTVCDIL</sequence>
<proteinExistence type="predicted"/>
<comment type="caution">
    <text evidence="1">The sequence shown here is derived from an EMBL/GenBank/DDBJ whole genome shotgun (WGS) entry which is preliminary data.</text>
</comment>
<organism evidence="1 2">
    <name type="scientific">Hibiscus sabdariffa</name>
    <name type="common">roselle</name>
    <dbReference type="NCBI Taxonomy" id="183260"/>
    <lineage>
        <taxon>Eukaryota</taxon>
        <taxon>Viridiplantae</taxon>
        <taxon>Streptophyta</taxon>
        <taxon>Embryophyta</taxon>
        <taxon>Tracheophyta</taxon>
        <taxon>Spermatophyta</taxon>
        <taxon>Magnoliopsida</taxon>
        <taxon>eudicotyledons</taxon>
        <taxon>Gunneridae</taxon>
        <taxon>Pentapetalae</taxon>
        <taxon>rosids</taxon>
        <taxon>malvids</taxon>
        <taxon>Malvales</taxon>
        <taxon>Malvaceae</taxon>
        <taxon>Malvoideae</taxon>
        <taxon>Hibiscus</taxon>
    </lineage>
</organism>
<evidence type="ECO:0000313" key="2">
    <source>
        <dbReference type="Proteomes" id="UP001472677"/>
    </source>
</evidence>
<accession>A0ABR2DYK5</accession>
<gene>
    <name evidence="1" type="ORF">V6N12_031686</name>
</gene>
<keyword evidence="2" id="KW-1185">Reference proteome</keyword>
<name>A0ABR2DYK5_9ROSI</name>
<dbReference type="Proteomes" id="UP001472677">
    <property type="component" value="Unassembled WGS sequence"/>
</dbReference>
<protein>
    <submittedName>
        <fullName evidence="1">Uncharacterized protein</fullName>
    </submittedName>
</protein>